<keyword evidence="3" id="KW-1185">Reference proteome</keyword>
<evidence type="ECO:0000313" key="2">
    <source>
        <dbReference type="EnsemblPlants" id="ONIVA09G02290.1"/>
    </source>
</evidence>
<dbReference type="EnsemblPlants" id="ONIVA09G02290.1">
    <property type="protein sequence ID" value="ONIVA09G02290.1"/>
    <property type="gene ID" value="ONIVA09G02290"/>
</dbReference>
<reference evidence="2" key="1">
    <citation type="submission" date="2015-04" db="UniProtKB">
        <authorList>
            <consortium name="EnsemblPlants"/>
        </authorList>
    </citation>
    <scope>IDENTIFICATION</scope>
    <source>
        <strain evidence="2">SL10</strain>
    </source>
</reference>
<sequence length="127" mass="13250">MLPHGDSSRPRPPSARPTASRPPRLEKGTFAPPPPPFGFPPPSPPCSTFAPPPQSGVPAPLPPGSSFAPPPLQSRVPPPPPQPGVPPLPQFGMMPRYGLNRSTAPLRRTATASFGVPVTDFVSNEGN</sequence>
<dbReference type="STRING" id="4536.A0A0E0IGS9"/>
<dbReference type="AlphaFoldDB" id="A0A0E0IGS9"/>
<feature type="compositionally biased region" description="Pro residues" evidence="1">
    <location>
        <begin position="31"/>
        <end position="89"/>
    </location>
</feature>
<dbReference type="HOGENOM" id="CLU_125203_0_0_1"/>
<accession>A0A0E0IGS9</accession>
<reference evidence="2" key="2">
    <citation type="submission" date="2018-04" db="EMBL/GenBank/DDBJ databases">
        <title>OnivRS2 (Oryza nivara Reference Sequence Version 2).</title>
        <authorList>
            <person name="Zhang J."/>
            <person name="Kudrna D."/>
            <person name="Lee S."/>
            <person name="Talag J."/>
            <person name="Rajasekar S."/>
            <person name="Welchert J."/>
            <person name="Hsing Y.-I."/>
            <person name="Wing R.A."/>
        </authorList>
    </citation>
    <scope>NUCLEOTIDE SEQUENCE [LARGE SCALE GENOMIC DNA]</scope>
    <source>
        <strain evidence="2">SL10</strain>
    </source>
</reference>
<name>A0A0E0IGS9_ORYNI</name>
<feature type="region of interest" description="Disordered" evidence="1">
    <location>
        <begin position="1"/>
        <end position="99"/>
    </location>
</feature>
<organism evidence="2">
    <name type="scientific">Oryza nivara</name>
    <name type="common">Indian wild rice</name>
    <name type="synonym">Oryza sativa f. spontanea</name>
    <dbReference type="NCBI Taxonomy" id="4536"/>
    <lineage>
        <taxon>Eukaryota</taxon>
        <taxon>Viridiplantae</taxon>
        <taxon>Streptophyta</taxon>
        <taxon>Embryophyta</taxon>
        <taxon>Tracheophyta</taxon>
        <taxon>Spermatophyta</taxon>
        <taxon>Magnoliopsida</taxon>
        <taxon>Liliopsida</taxon>
        <taxon>Poales</taxon>
        <taxon>Poaceae</taxon>
        <taxon>BOP clade</taxon>
        <taxon>Oryzoideae</taxon>
        <taxon>Oryzeae</taxon>
        <taxon>Oryzinae</taxon>
        <taxon>Oryza</taxon>
    </lineage>
</organism>
<evidence type="ECO:0000256" key="1">
    <source>
        <dbReference type="SAM" id="MobiDB-lite"/>
    </source>
</evidence>
<dbReference type="Proteomes" id="UP000006591">
    <property type="component" value="Chromosome 9"/>
</dbReference>
<evidence type="ECO:0000313" key="3">
    <source>
        <dbReference type="Proteomes" id="UP000006591"/>
    </source>
</evidence>
<dbReference type="Gramene" id="ONIVA09G02290.1">
    <property type="protein sequence ID" value="ONIVA09G02290.1"/>
    <property type="gene ID" value="ONIVA09G02290"/>
</dbReference>
<proteinExistence type="predicted"/>
<protein>
    <submittedName>
        <fullName evidence="2">Uncharacterized protein</fullName>
    </submittedName>
</protein>